<name>A0A8J3CAC4_9PSEU</name>
<organism evidence="1 2">
    <name type="scientific">Longimycelium tulufanense</name>
    <dbReference type="NCBI Taxonomy" id="907463"/>
    <lineage>
        <taxon>Bacteria</taxon>
        <taxon>Bacillati</taxon>
        <taxon>Actinomycetota</taxon>
        <taxon>Actinomycetes</taxon>
        <taxon>Pseudonocardiales</taxon>
        <taxon>Pseudonocardiaceae</taxon>
        <taxon>Longimycelium</taxon>
    </lineage>
</organism>
<keyword evidence="2" id="KW-1185">Reference proteome</keyword>
<proteinExistence type="predicted"/>
<dbReference type="AlphaFoldDB" id="A0A8J3CAC4"/>
<protein>
    <submittedName>
        <fullName evidence="1">Uncharacterized protein</fullName>
    </submittedName>
</protein>
<dbReference type="EMBL" id="BMMK01000002">
    <property type="protein sequence ID" value="GGM39435.1"/>
    <property type="molecule type" value="Genomic_DNA"/>
</dbReference>
<gene>
    <name evidence="1" type="ORF">GCM10012275_07870</name>
</gene>
<accession>A0A8J3CAC4</accession>
<sequence>MSGMICTDYAVTLRHDNGLITITAAATSRDIAVRMVLAFERAPESVVVRVQRRPICDYCDVMAMRIGDGVPLCVSHARELYARWRQDTRKLGIRSFEEA</sequence>
<evidence type="ECO:0000313" key="2">
    <source>
        <dbReference type="Proteomes" id="UP000637578"/>
    </source>
</evidence>
<reference evidence="1" key="1">
    <citation type="journal article" date="2014" name="Int. J. Syst. Evol. Microbiol.">
        <title>Complete genome sequence of Corynebacterium casei LMG S-19264T (=DSM 44701T), isolated from a smear-ripened cheese.</title>
        <authorList>
            <consortium name="US DOE Joint Genome Institute (JGI-PGF)"/>
            <person name="Walter F."/>
            <person name="Albersmeier A."/>
            <person name="Kalinowski J."/>
            <person name="Ruckert C."/>
        </authorList>
    </citation>
    <scope>NUCLEOTIDE SEQUENCE</scope>
    <source>
        <strain evidence="1">CGMCC 4.5737</strain>
    </source>
</reference>
<reference evidence="1" key="2">
    <citation type="submission" date="2020-09" db="EMBL/GenBank/DDBJ databases">
        <authorList>
            <person name="Sun Q."/>
            <person name="Zhou Y."/>
        </authorList>
    </citation>
    <scope>NUCLEOTIDE SEQUENCE</scope>
    <source>
        <strain evidence="1">CGMCC 4.5737</strain>
    </source>
</reference>
<comment type="caution">
    <text evidence="1">The sequence shown here is derived from an EMBL/GenBank/DDBJ whole genome shotgun (WGS) entry which is preliminary data.</text>
</comment>
<evidence type="ECO:0000313" key="1">
    <source>
        <dbReference type="EMBL" id="GGM39435.1"/>
    </source>
</evidence>
<dbReference type="Proteomes" id="UP000637578">
    <property type="component" value="Unassembled WGS sequence"/>
</dbReference>